<feature type="transmembrane region" description="Helical" evidence="3">
    <location>
        <begin position="43"/>
        <end position="65"/>
    </location>
</feature>
<dbReference type="GeneID" id="95984558"/>
<dbReference type="Gene3D" id="1.20.1250.20">
    <property type="entry name" value="MFS general substrate transporter like domains"/>
    <property type="match status" value="1"/>
</dbReference>
<dbReference type="InterPro" id="IPR050327">
    <property type="entry name" value="Proton-linked_MCT"/>
</dbReference>
<keyword evidence="5" id="KW-1185">Reference proteome</keyword>
<evidence type="ECO:0000256" key="1">
    <source>
        <dbReference type="ARBA" id="ARBA00004141"/>
    </source>
</evidence>
<keyword evidence="3" id="KW-1133">Transmembrane helix</keyword>
<dbReference type="EMBL" id="JBBXJM010000003">
    <property type="protein sequence ID" value="KAL1409531.1"/>
    <property type="molecule type" value="Genomic_DNA"/>
</dbReference>
<dbReference type="RefSeq" id="XP_069209475.1">
    <property type="nucleotide sequence ID" value="XM_069352057.1"/>
</dbReference>
<evidence type="ECO:0008006" key="6">
    <source>
        <dbReference type="Google" id="ProtNLM"/>
    </source>
</evidence>
<evidence type="ECO:0000313" key="5">
    <source>
        <dbReference type="Proteomes" id="UP001565368"/>
    </source>
</evidence>
<keyword evidence="3" id="KW-0472">Membrane</keyword>
<dbReference type="Pfam" id="PF07690">
    <property type="entry name" value="MFS_1"/>
    <property type="match status" value="1"/>
</dbReference>
<feature type="transmembrane region" description="Helical" evidence="3">
    <location>
        <begin position="242"/>
        <end position="262"/>
    </location>
</feature>
<feature type="transmembrane region" description="Helical" evidence="3">
    <location>
        <begin position="268"/>
        <end position="290"/>
    </location>
</feature>
<comment type="similarity">
    <text evidence="2">Belongs to the major facilitator superfamily. Monocarboxylate porter (TC 2.A.1.13) family.</text>
</comment>
<protein>
    <recommendedName>
        <fullName evidence="6">Major facilitator superfamily (MFS) profile domain-containing protein</fullName>
    </recommendedName>
</protein>
<feature type="transmembrane region" description="Helical" evidence="3">
    <location>
        <begin position="12"/>
        <end position="31"/>
    </location>
</feature>
<dbReference type="PANTHER" id="PTHR11360:SF287">
    <property type="entry name" value="MFS MONOCARBOXYLATE TRANSPORTER"/>
    <property type="match status" value="1"/>
</dbReference>
<comment type="subcellular location">
    <subcellularLocation>
        <location evidence="1">Membrane</location>
        <topology evidence="1">Multi-pass membrane protein</topology>
    </subcellularLocation>
</comment>
<feature type="transmembrane region" description="Helical" evidence="3">
    <location>
        <begin position="302"/>
        <end position="324"/>
    </location>
</feature>
<evidence type="ECO:0000313" key="4">
    <source>
        <dbReference type="EMBL" id="KAL1409531.1"/>
    </source>
</evidence>
<feature type="transmembrane region" description="Helical" evidence="3">
    <location>
        <begin position="100"/>
        <end position="117"/>
    </location>
</feature>
<name>A0ABR3Q505_9TREE</name>
<dbReference type="Proteomes" id="UP001565368">
    <property type="component" value="Unassembled WGS sequence"/>
</dbReference>
<dbReference type="PANTHER" id="PTHR11360">
    <property type="entry name" value="MONOCARBOXYLATE TRANSPORTER"/>
    <property type="match status" value="1"/>
</dbReference>
<proteinExistence type="inferred from homology"/>
<gene>
    <name evidence="4" type="ORF">Q8F55_003515</name>
</gene>
<organism evidence="4 5">
    <name type="scientific">Vanrija albida</name>
    <dbReference type="NCBI Taxonomy" id="181172"/>
    <lineage>
        <taxon>Eukaryota</taxon>
        <taxon>Fungi</taxon>
        <taxon>Dikarya</taxon>
        <taxon>Basidiomycota</taxon>
        <taxon>Agaricomycotina</taxon>
        <taxon>Tremellomycetes</taxon>
        <taxon>Trichosporonales</taxon>
        <taxon>Trichosporonaceae</taxon>
        <taxon>Vanrija</taxon>
    </lineage>
</organism>
<sequence>MFPEDEGTLTLAATLQTGLIYMSIAVLGPILTAFPHLGRTSQIIGLIVSTAAFISSAFVTAAPQLIGTMGIMYPFAAALYLPCATLLFEWFHKRRGMAGGILYSGTGIGGTVTPFIIDALLKRVGYKATMVSAGIFYGAVNAAALLFIRRRIPLAPRVGSAPRPRPRIDWAVARTWALWSGVLVLFLSSLGNFNPTLWMPTFADTVGATKPGGVALVSIMNAASVPGLLATGWLSDRLPIKLAVSTNCLVGALAALLPWGLGTSSAPLIVFSVVWGLTALSFAALWTPIISRICQDDPTLPTLVFSTFAFLRGVGNFTSGPVSTQLLKTGRFHGAVGAYGSTNFGAMLVYTAVTVFSAAVAGAFFPA</sequence>
<accession>A0ABR3Q505</accession>
<dbReference type="InterPro" id="IPR036259">
    <property type="entry name" value="MFS_trans_sf"/>
</dbReference>
<reference evidence="4 5" key="1">
    <citation type="submission" date="2023-08" db="EMBL/GenBank/DDBJ databases">
        <title>Annotated Genome Sequence of Vanrija albida AlHP1.</title>
        <authorList>
            <person name="Herzog R."/>
        </authorList>
    </citation>
    <scope>NUCLEOTIDE SEQUENCE [LARGE SCALE GENOMIC DNA]</scope>
    <source>
        <strain evidence="4 5">AlHP1</strain>
    </source>
</reference>
<feature type="transmembrane region" description="Helical" evidence="3">
    <location>
        <begin position="344"/>
        <end position="365"/>
    </location>
</feature>
<feature type="transmembrane region" description="Helical" evidence="3">
    <location>
        <begin position="71"/>
        <end position="88"/>
    </location>
</feature>
<evidence type="ECO:0000256" key="3">
    <source>
        <dbReference type="SAM" id="Phobius"/>
    </source>
</evidence>
<feature type="transmembrane region" description="Helical" evidence="3">
    <location>
        <begin position="129"/>
        <end position="148"/>
    </location>
</feature>
<keyword evidence="3" id="KW-0812">Transmembrane</keyword>
<evidence type="ECO:0000256" key="2">
    <source>
        <dbReference type="ARBA" id="ARBA00006727"/>
    </source>
</evidence>
<feature type="transmembrane region" description="Helical" evidence="3">
    <location>
        <begin position="168"/>
        <end position="193"/>
    </location>
</feature>
<comment type="caution">
    <text evidence="4">The sequence shown here is derived from an EMBL/GenBank/DDBJ whole genome shotgun (WGS) entry which is preliminary data.</text>
</comment>
<dbReference type="SUPFAM" id="SSF103473">
    <property type="entry name" value="MFS general substrate transporter"/>
    <property type="match status" value="1"/>
</dbReference>
<dbReference type="InterPro" id="IPR011701">
    <property type="entry name" value="MFS"/>
</dbReference>
<feature type="transmembrane region" description="Helical" evidence="3">
    <location>
        <begin position="213"/>
        <end position="235"/>
    </location>
</feature>